<keyword evidence="2" id="KW-1185">Reference proteome</keyword>
<sequence length="75" mass="8740">MCPDLPVGLHKNRATWRLRVWKPLRCSMHILQINDRQTFHAGVRWFKFRLVVSPMRKQEPAALGNDVATVLHVVP</sequence>
<reference evidence="1 2" key="1">
    <citation type="submission" date="2019-02" db="EMBL/GenBank/DDBJ databases">
        <title>Deep-cultivation of Planctomycetes and their phenomic and genomic characterization uncovers novel biology.</title>
        <authorList>
            <person name="Wiegand S."/>
            <person name="Jogler M."/>
            <person name="Boedeker C."/>
            <person name="Pinto D."/>
            <person name="Vollmers J."/>
            <person name="Rivas-Marin E."/>
            <person name="Kohn T."/>
            <person name="Peeters S.H."/>
            <person name="Heuer A."/>
            <person name="Rast P."/>
            <person name="Oberbeckmann S."/>
            <person name="Bunk B."/>
            <person name="Jeske O."/>
            <person name="Meyerdierks A."/>
            <person name="Storesund J.E."/>
            <person name="Kallscheuer N."/>
            <person name="Luecker S."/>
            <person name="Lage O.M."/>
            <person name="Pohl T."/>
            <person name="Merkel B.J."/>
            <person name="Hornburger P."/>
            <person name="Mueller R.-W."/>
            <person name="Bruemmer F."/>
            <person name="Labrenz M."/>
            <person name="Spormann A.M."/>
            <person name="Op den Camp H."/>
            <person name="Overmann J."/>
            <person name="Amann R."/>
            <person name="Jetten M.S.M."/>
            <person name="Mascher T."/>
            <person name="Medema M.H."/>
            <person name="Devos D.P."/>
            <person name="Kaster A.-K."/>
            <person name="Ovreas L."/>
            <person name="Rohde M."/>
            <person name="Galperin M.Y."/>
            <person name="Jogler C."/>
        </authorList>
    </citation>
    <scope>NUCLEOTIDE SEQUENCE [LARGE SCALE GENOMIC DNA]</scope>
    <source>
        <strain evidence="1 2">K23_9</strain>
    </source>
</reference>
<dbReference type="AlphaFoldDB" id="A0A517NN46"/>
<proteinExistence type="predicted"/>
<name>A0A517NN46_9BACT</name>
<dbReference type="Proteomes" id="UP000319817">
    <property type="component" value="Chromosome"/>
</dbReference>
<accession>A0A517NN46</accession>
<protein>
    <submittedName>
        <fullName evidence="1">Uncharacterized protein</fullName>
    </submittedName>
</protein>
<evidence type="ECO:0000313" key="1">
    <source>
        <dbReference type="EMBL" id="QDT08546.1"/>
    </source>
</evidence>
<dbReference type="EMBL" id="CP036526">
    <property type="protein sequence ID" value="QDT08546.1"/>
    <property type="molecule type" value="Genomic_DNA"/>
</dbReference>
<gene>
    <name evidence="1" type="ORF">K239x_04850</name>
</gene>
<evidence type="ECO:0000313" key="2">
    <source>
        <dbReference type="Proteomes" id="UP000319817"/>
    </source>
</evidence>
<organism evidence="1 2">
    <name type="scientific">Stieleria marina</name>
    <dbReference type="NCBI Taxonomy" id="1930275"/>
    <lineage>
        <taxon>Bacteria</taxon>
        <taxon>Pseudomonadati</taxon>
        <taxon>Planctomycetota</taxon>
        <taxon>Planctomycetia</taxon>
        <taxon>Pirellulales</taxon>
        <taxon>Pirellulaceae</taxon>
        <taxon>Stieleria</taxon>
    </lineage>
</organism>